<keyword evidence="4" id="KW-0309">Germination</keyword>
<proteinExistence type="inferred from homology"/>
<organism evidence="9 10">
    <name type="scientific">Halobacillus alkaliphilus</name>
    <dbReference type="NCBI Taxonomy" id="396056"/>
    <lineage>
        <taxon>Bacteria</taxon>
        <taxon>Bacillati</taxon>
        <taxon>Bacillota</taxon>
        <taxon>Bacilli</taxon>
        <taxon>Bacillales</taxon>
        <taxon>Bacillaceae</taxon>
        <taxon>Halobacillus</taxon>
    </lineage>
</organism>
<feature type="transmembrane region" description="Helical" evidence="8">
    <location>
        <begin position="123"/>
        <end position="140"/>
    </location>
</feature>
<reference evidence="10" key="1">
    <citation type="submission" date="2016-10" db="EMBL/GenBank/DDBJ databases">
        <authorList>
            <person name="Varghese N."/>
            <person name="Submissions S."/>
        </authorList>
    </citation>
    <scope>NUCLEOTIDE SEQUENCE [LARGE SCALE GENOMIC DNA]</scope>
    <source>
        <strain evidence="10">FP5</strain>
    </source>
</reference>
<feature type="transmembrane region" description="Helical" evidence="8">
    <location>
        <begin position="307"/>
        <end position="324"/>
    </location>
</feature>
<evidence type="ECO:0000313" key="9">
    <source>
        <dbReference type="EMBL" id="SFF57645.1"/>
    </source>
</evidence>
<evidence type="ECO:0000256" key="3">
    <source>
        <dbReference type="ARBA" id="ARBA00022448"/>
    </source>
</evidence>
<feature type="transmembrane region" description="Helical" evidence="8">
    <location>
        <begin position="188"/>
        <end position="209"/>
    </location>
</feature>
<dbReference type="Pfam" id="PF03845">
    <property type="entry name" value="Spore_permease"/>
    <property type="match status" value="1"/>
</dbReference>
<keyword evidence="10" id="KW-1185">Reference proteome</keyword>
<evidence type="ECO:0000313" key="10">
    <source>
        <dbReference type="Proteomes" id="UP000198897"/>
    </source>
</evidence>
<dbReference type="RefSeq" id="WP_175477765.1">
    <property type="nucleotide sequence ID" value="NZ_FOOG01000002.1"/>
</dbReference>
<feature type="transmembrane region" description="Helical" evidence="8">
    <location>
        <begin position="12"/>
        <end position="35"/>
    </location>
</feature>
<feature type="transmembrane region" description="Helical" evidence="8">
    <location>
        <begin position="47"/>
        <end position="68"/>
    </location>
</feature>
<dbReference type="GO" id="GO:0016020">
    <property type="term" value="C:membrane"/>
    <property type="evidence" value="ECO:0007669"/>
    <property type="project" value="UniProtKB-SubCell"/>
</dbReference>
<dbReference type="AlphaFoldDB" id="A0A1I2JRS3"/>
<dbReference type="EMBL" id="FOOG01000002">
    <property type="protein sequence ID" value="SFF57645.1"/>
    <property type="molecule type" value="Genomic_DNA"/>
</dbReference>
<comment type="similarity">
    <text evidence="2">Belongs to the amino acid-polyamine-organocation (APC) superfamily. Spore germination protein (SGP) (TC 2.A.3.9) family.</text>
</comment>
<dbReference type="Proteomes" id="UP000198897">
    <property type="component" value="Unassembled WGS sequence"/>
</dbReference>
<dbReference type="PANTHER" id="PTHR34975:SF2">
    <property type="entry name" value="SPORE GERMINATION PROTEIN A2"/>
    <property type="match status" value="1"/>
</dbReference>
<feature type="transmembrane region" description="Helical" evidence="8">
    <location>
        <begin position="221"/>
        <end position="244"/>
    </location>
</feature>
<accession>A0A1I2JRS3</accession>
<feature type="transmembrane region" description="Helical" evidence="8">
    <location>
        <begin position="274"/>
        <end position="295"/>
    </location>
</feature>
<dbReference type="PANTHER" id="PTHR34975">
    <property type="entry name" value="SPORE GERMINATION PROTEIN A2"/>
    <property type="match status" value="1"/>
</dbReference>
<evidence type="ECO:0000256" key="5">
    <source>
        <dbReference type="ARBA" id="ARBA00022692"/>
    </source>
</evidence>
<feature type="transmembrane region" description="Helical" evidence="8">
    <location>
        <begin position="340"/>
        <end position="358"/>
    </location>
</feature>
<evidence type="ECO:0000256" key="8">
    <source>
        <dbReference type="SAM" id="Phobius"/>
    </source>
</evidence>
<evidence type="ECO:0000256" key="4">
    <source>
        <dbReference type="ARBA" id="ARBA00022544"/>
    </source>
</evidence>
<evidence type="ECO:0000256" key="1">
    <source>
        <dbReference type="ARBA" id="ARBA00004141"/>
    </source>
</evidence>
<keyword evidence="7 8" id="KW-0472">Membrane</keyword>
<sequence>MNNSSTQIPENLLISSTMVFFLIHSMQVGVGILGFEKYIASEAGYNAWISIIITGAGLHLILWIIYRILEAVDGDIVSVHTFVYGKYIGGGMNFLFSLYYLLLCVTILRTFIEVIQTWIFPQLPVWLFGLIFILLIYYYVEGGFRVITGACVAGVILGLPLLLFKLYPIQYGNVSNVYPIVDHSILELLASAKGSIFGFLGIGLLFVYYPFIKNKNDSKKWAHFGVFYTIITYLVTAIVAFIYYSEEQIHQIIWATISLWKIINVSFIERFEYIGISLWVFVVIPNLCLCLWAASRVTKRIFHIKQRYVLWIYSIILYVAIFFLEDRRAIDRLNNFTSEVGLYFLMYIPVLYLLVVIIKKVRNRHEA</sequence>
<feature type="transmembrane region" description="Helical" evidence="8">
    <location>
        <begin position="146"/>
        <end position="167"/>
    </location>
</feature>
<dbReference type="Gene3D" id="1.20.1740.10">
    <property type="entry name" value="Amino acid/polyamine transporter I"/>
    <property type="match status" value="1"/>
</dbReference>
<dbReference type="InterPro" id="IPR004761">
    <property type="entry name" value="Spore_GerAB"/>
</dbReference>
<evidence type="ECO:0000256" key="6">
    <source>
        <dbReference type="ARBA" id="ARBA00022989"/>
    </source>
</evidence>
<keyword evidence="3" id="KW-0813">Transport</keyword>
<evidence type="ECO:0000256" key="2">
    <source>
        <dbReference type="ARBA" id="ARBA00007998"/>
    </source>
</evidence>
<feature type="transmembrane region" description="Helical" evidence="8">
    <location>
        <begin position="88"/>
        <end position="111"/>
    </location>
</feature>
<keyword evidence="5 8" id="KW-0812">Transmembrane</keyword>
<evidence type="ECO:0000256" key="7">
    <source>
        <dbReference type="ARBA" id="ARBA00023136"/>
    </source>
</evidence>
<dbReference type="NCBIfam" id="TIGR00912">
    <property type="entry name" value="2A0309"/>
    <property type="match status" value="1"/>
</dbReference>
<keyword evidence="6 8" id="KW-1133">Transmembrane helix</keyword>
<name>A0A1I2JRS3_9BACI</name>
<protein>
    <submittedName>
        <fullName evidence="9">Spore germination protein (Amino acid permease)</fullName>
    </submittedName>
</protein>
<dbReference type="GO" id="GO:0009847">
    <property type="term" value="P:spore germination"/>
    <property type="evidence" value="ECO:0007669"/>
    <property type="project" value="InterPro"/>
</dbReference>
<comment type="subcellular location">
    <subcellularLocation>
        <location evidence="1">Membrane</location>
        <topology evidence="1">Multi-pass membrane protein</topology>
    </subcellularLocation>
</comment>
<gene>
    <name evidence="9" type="ORF">SAMN05216353_10296</name>
</gene>